<reference evidence="3" key="1">
    <citation type="submission" date="2025-08" db="UniProtKB">
        <authorList>
            <consortium name="Ensembl"/>
        </authorList>
    </citation>
    <scope>IDENTIFICATION</scope>
</reference>
<dbReference type="GO" id="GO:0034388">
    <property type="term" value="C:Pwp2p-containing subcomplex of 90S preribosome"/>
    <property type="evidence" value="ECO:0007669"/>
    <property type="project" value="TreeGrafter"/>
</dbReference>
<dbReference type="Proteomes" id="UP000694541">
    <property type="component" value="Unplaced"/>
</dbReference>
<organism evidence="3 4">
    <name type="scientific">Accipiter nisus</name>
    <name type="common">Eurasian sparrowhawk</name>
    <dbReference type="NCBI Taxonomy" id="211598"/>
    <lineage>
        <taxon>Eukaryota</taxon>
        <taxon>Metazoa</taxon>
        <taxon>Chordata</taxon>
        <taxon>Craniata</taxon>
        <taxon>Vertebrata</taxon>
        <taxon>Euteleostomi</taxon>
        <taxon>Archelosauria</taxon>
        <taxon>Archosauria</taxon>
        <taxon>Dinosauria</taxon>
        <taxon>Saurischia</taxon>
        <taxon>Theropoda</taxon>
        <taxon>Coelurosauria</taxon>
        <taxon>Aves</taxon>
        <taxon>Neognathae</taxon>
        <taxon>Neoaves</taxon>
        <taxon>Telluraves</taxon>
        <taxon>Accipitrimorphae</taxon>
        <taxon>Accipitriformes</taxon>
        <taxon>Accipitridae</taxon>
        <taxon>Accipitrinae</taxon>
        <taxon>Accipiter</taxon>
    </lineage>
</organism>
<keyword evidence="2" id="KW-0677">Repeat</keyword>
<evidence type="ECO:0000313" key="3">
    <source>
        <dbReference type="Ensembl" id="ENSANIP00000002781.1"/>
    </source>
</evidence>
<dbReference type="Ensembl" id="ENSANIT00000002874.1">
    <property type="protein sequence ID" value="ENSANIP00000002781.1"/>
    <property type="gene ID" value="ENSANIG00000001918.1"/>
</dbReference>
<dbReference type="GO" id="GO:0030515">
    <property type="term" value="F:snoRNA binding"/>
    <property type="evidence" value="ECO:0007669"/>
    <property type="project" value="TreeGrafter"/>
</dbReference>
<evidence type="ECO:0000256" key="1">
    <source>
        <dbReference type="ARBA" id="ARBA00022574"/>
    </source>
</evidence>
<proteinExistence type="predicted"/>
<dbReference type="AlphaFoldDB" id="A0A8B9M393"/>
<name>A0A8B9M393_9AVES</name>
<protein>
    <submittedName>
        <fullName evidence="3">Uncharacterized protein</fullName>
    </submittedName>
</protein>
<dbReference type="PANTHER" id="PTHR19853">
    <property type="entry name" value="WD REPEAT CONTAINING PROTEIN 3 WDR3"/>
    <property type="match status" value="1"/>
</dbReference>
<reference evidence="3" key="2">
    <citation type="submission" date="2025-09" db="UniProtKB">
        <authorList>
            <consortium name="Ensembl"/>
        </authorList>
    </citation>
    <scope>IDENTIFICATION</scope>
</reference>
<evidence type="ECO:0000256" key="2">
    <source>
        <dbReference type="ARBA" id="ARBA00022737"/>
    </source>
</evidence>
<keyword evidence="1" id="KW-0853">WD repeat</keyword>
<dbReference type="GO" id="GO:0032040">
    <property type="term" value="C:small-subunit processome"/>
    <property type="evidence" value="ECO:0007669"/>
    <property type="project" value="TreeGrafter"/>
</dbReference>
<dbReference type="PANTHER" id="PTHR19853:SF0">
    <property type="entry name" value="WD REPEAT-CONTAINING PROTEIN 3"/>
    <property type="match status" value="1"/>
</dbReference>
<dbReference type="InterPro" id="IPR051570">
    <property type="entry name" value="TBC1_cilium_biogenesis"/>
</dbReference>
<accession>A0A8B9M393</accession>
<dbReference type="GO" id="GO:0030490">
    <property type="term" value="P:maturation of SSU-rRNA"/>
    <property type="evidence" value="ECO:0007669"/>
    <property type="project" value="TreeGrafter"/>
</dbReference>
<sequence>MGLTRQYLRYGPAALFGLVGSARGNVVFVALRGERGRFVAVPACEHVFVWDTRKGEKVRTILGEPVEGTL</sequence>
<keyword evidence="4" id="KW-1185">Reference proteome</keyword>
<evidence type="ECO:0000313" key="4">
    <source>
        <dbReference type="Proteomes" id="UP000694541"/>
    </source>
</evidence>